<dbReference type="EMBL" id="LFYR01000643">
    <property type="protein sequence ID" value="KMZ72157.1"/>
    <property type="molecule type" value="Genomic_DNA"/>
</dbReference>
<sequence>MADSENIAGNVARAIVAAMDWSSSPDARKTAVSYLESIKGGDVRVLANVAFILIKREWSSEIRMQGYKMLQHLVRLSWDEFTSEEKINFANAAISLISEMVDPREEWALKSQTTALVAEVVRREGLSIWQDFLPLLISMSSKGPIEAEMVAMLLRWIPEDITVHNEDLEGDRRRALLRGLTQSLSEILPLLYNLLEKHFGVALEYVGRNQFDIAKQHATTVTAILNAINAYAEWAPVSDFQKYGLIQGCGFLLSSLEYRLHACEFFKHLSQRKRPVDDQVSDFDSAISSTIQILLKISGDFLTRSSSNIAGIDENEMEFMDVFCESMVSLATSNMQCILRESTTLSLYIQQMLGYFQHFKFAIHFHSLPFWLLLLKGISPRGHNSVQSSIDNSTASISGSASVQADNDKKALILLINDDICAAILDLSFQRFPKRITSTGEPFAAGSLELWSDDFDGMVEFGLYRSKLLEIIKLVVFHKPLLAVTNISNRINSSINGGPNTSPINAMSLLECWQPGLETIINSTFDETKVCINSEIKLEIHRILEGLLQQFMHSKTNDPAHAIILGRYLNTFGPFLKCFPDSVGGVVNKLFELLTSLPLVLSDPSTNNVRLARLQICTSFIRIAKAADKSLLPHMKGIADTMAYLETEGRLLRSEHNLLAEAFLVMSSSSGQLQKQEILAWLLEPLNKQWTQLEWQISFLSDPLGLTRLCSDAQFMWSIFHTVAFFERALKRSGIRKGHGSLQACTSAVDGSVSQNPMLSHLSWILPPLIKLLRCIHSLWSHQVANSLPLEMRAAMSISYTEKAGLLGEVVSKQTKGLLASSDGHQMEGNADGHAESGENSLRNWLKAIRDSGYNILGMSASIGEYFFQCLDSSSVTLALMENVQSMEFRHIQKLVHLAIIPIVRYCPPDLRKLWLHNLLLPLFLHCQQALSCSWSGILHEGRAKVPDRFGDLSGLDLKVEVMEEKLLRALTREICQLLSFVASPSLNNGIPPIEQFGNTQSVAISSLKDLDTFTSNSLVCFLLVNKDLALPVLQIIIKAFSWTDGEAVSKVASFCSTMILLTISTKNIELNQFVVKDLFSAIIGSLTLESNALYGSDLVELCRLVFVYLSDRDPTPKQILLSVPGIKMEDIVALKESLEKINSPKEQKLQMKSLLLLATENKFRALVSQRSISAITNVTSKIYSTNSMSSAPSVEDDVIGLAAIT</sequence>
<reference evidence="4" key="1">
    <citation type="journal article" date="2016" name="Nature">
        <title>The genome of the seagrass Zostera marina reveals angiosperm adaptation to the sea.</title>
        <authorList>
            <person name="Olsen J.L."/>
            <person name="Rouze P."/>
            <person name="Verhelst B."/>
            <person name="Lin Y.-C."/>
            <person name="Bayer T."/>
            <person name="Collen J."/>
            <person name="Dattolo E."/>
            <person name="De Paoli E."/>
            <person name="Dittami S."/>
            <person name="Maumus F."/>
            <person name="Michel G."/>
            <person name="Kersting A."/>
            <person name="Lauritano C."/>
            <person name="Lohaus R."/>
            <person name="Toepel M."/>
            <person name="Tonon T."/>
            <person name="Vanneste K."/>
            <person name="Amirebrahimi M."/>
            <person name="Brakel J."/>
            <person name="Bostroem C."/>
            <person name="Chovatia M."/>
            <person name="Grimwood J."/>
            <person name="Jenkins J.W."/>
            <person name="Jueterbock A."/>
            <person name="Mraz A."/>
            <person name="Stam W.T."/>
            <person name="Tice H."/>
            <person name="Bornberg-Bauer E."/>
            <person name="Green P.J."/>
            <person name="Pearson G.A."/>
            <person name="Procaccini G."/>
            <person name="Duarte C.M."/>
            <person name="Schmutz J."/>
            <person name="Reusch T.B.H."/>
            <person name="Van de Peer Y."/>
        </authorList>
    </citation>
    <scope>NUCLEOTIDE SEQUENCE [LARGE SCALE GENOMIC DNA]</scope>
    <source>
        <strain evidence="4">cv. Finnish</strain>
    </source>
</reference>
<evidence type="ECO:0000313" key="4">
    <source>
        <dbReference type="Proteomes" id="UP000036987"/>
    </source>
</evidence>
<dbReference type="SUPFAM" id="SSF48371">
    <property type="entry name" value="ARM repeat"/>
    <property type="match status" value="1"/>
</dbReference>
<evidence type="ECO:0000259" key="2">
    <source>
        <dbReference type="Pfam" id="PF19273"/>
    </source>
</evidence>
<dbReference type="InterPro" id="IPR045065">
    <property type="entry name" value="XPO1/5"/>
</dbReference>
<feature type="domain" description="Exportin-1/Importin-beta-like" evidence="1">
    <location>
        <begin position="107"/>
        <end position="265"/>
    </location>
</feature>
<dbReference type="Proteomes" id="UP000036987">
    <property type="component" value="Unassembled WGS sequence"/>
</dbReference>
<dbReference type="Gene3D" id="1.25.10.10">
    <property type="entry name" value="Leucine-rich Repeat Variant"/>
    <property type="match status" value="1"/>
</dbReference>
<dbReference type="GO" id="GO:0005737">
    <property type="term" value="C:cytoplasm"/>
    <property type="evidence" value="ECO:0000318"/>
    <property type="project" value="GO_Central"/>
</dbReference>
<dbReference type="PANTHER" id="PTHR11223">
    <property type="entry name" value="EXPORTIN 1/5"/>
    <property type="match status" value="1"/>
</dbReference>
<dbReference type="Pfam" id="PF08389">
    <property type="entry name" value="Xpo1"/>
    <property type="match status" value="1"/>
</dbReference>
<dbReference type="InterPro" id="IPR045478">
    <property type="entry name" value="Exportin-5_C"/>
</dbReference>
<dbReference type="InterPro" id="IPR011989">
    <property type="entry name" value="ARM-like"/>
</dbReference>
<organism evidence="3 4">
    <name type="scientific">Zostera marina</name>
    <name type="common">Eelgrass</name>
    <dbReference type="NCBI Taxonomy" id="29655"/>
    <lineage>
        <taxon>Eukaryota</taxon>
        <taxon>Viridiplantae</taxon>
        <taxon>Streptophyta</taxon>
        <taxon>Embryophyta</taxon>
        <taxon>Tracheophyta</taxon>
        <taxon>Spermatophyta</taxon>
        <taxon>Magnoliopsida</taxon>
        <taxon>Liliopsida</taxon>
        <taxon>Zosteraceae</taxon>
        <taxon>Zostera</taxon>
    </lineage>
</organism>
<dbReference type="OMA" id="IAKRSWG"/>
<gene>
    <name evidence="3" type="ORF">ZOSMA_16G01260</name>
</gene>
<dbReference type="InterPro" id="IPR016024">
    <property type="entry name" value="ARM-type_fold"/>
</dbReference>
<feature type="domain" description="Exportin-5 C-terminal" evidence="2">
    <location>
        <begin position="314"/>
        <end position="1171"/>
    </location>
</feature>
<accession>A0A0K9PV96</accession>
<dbReference type="GO" id="GO:0006611">
    <property type="term" value="P:protein export from nucleus"/>
    <property type="evidence" value="ECO:0007669"/>
    <property type="project" value="InterPro"/>
</dbReference>
<dbReference type="AlphaFoldDB" id="A0A0K9PV96"/>
<dbReference type="GO" id="GO:0003723">
    <property type="term" value="F:RNA binding"/>
    <property type="evidence" value="ECO:0000318"/>
    <property type="project" value="GO_Central"/>
</dbReference>
<dbReference type="GO" id="GO:0005049">
    <property type="term" value="F:nuclear export signal receptor activity"/>
    <property type="evidence" value="ECO:0000318"/>
    <property type="project" value="GO_Central"/>
</dbReference>
<dbReference type="Pfam" id="PF19273">
    <property type="entry name" value="Exportin-5"/>
    <property type="match status" value="1"/>
</dbReference>
<evidence type="ECO:0000259" key="1">
    <source>
        <dbReference type="Pfam" id="PF08389"/>
    </source>
</evidence>
<protein>
    <submittedName>
        <fullName evidence="3">Protein HASTY 1</fullName>
    </submittedName>
</protein>
<dbReference type="GO" id="GO:0006405">
    <property type="term" value="P:RNA export from nucleus"/>
    <property type="evidence" value="ECO:0000318"/>
    <property type="project" value="GO_Central"/>
</dbReference>
<dbReference type="OrthoDB" id="2215036at2759"/>
<name>A0A0K9PV96_ZOSMR</name>
<evidence type="ECO:0000313" key="3">
    <source>
        <dbReference type="EMBL" id="KMZ72157.1"/>
    </source>
</evidence>
<dbReference type="PANTHER" id="PTHR11223:SF3">
    <property type="entry name" value="EXPORTIN-5"/>
    <property type="match status" value="1"/>
</dbReference>
<comment type="caution">
    <text evidence="3">The sequence shown here is derived from an EMBL/GenBank/DDBJ whole genome shotgun (WGS) entry which is preliminary data.</text>
</comment>
<dbReference type="InterPro" id="IPR013598">
    <property type="entry name" value="Exportin-1/Importin-b-like"/>
</dbReference>
<keyword evidence="4" id="KW-1185">Reference proteome</keyword>
<dbReference type="GO" id="GO:0005634">
    <property type="term" value="C:nucleus"/>
    <property type="evidence" value="ECO:0000318"/>
    <property type="project" value="GO_Central"/>
</dbReference>
<dbReference type="STRING" id="29655.A0A0K9PV96"/>
<proteinExistence type="predicted"/>